<evidence type="ECO:0000256" key="4">
    <source>
        <dbReference type="ARBA" id="ARBA00022478"/>
    </source>
</evidence>
<organism evidence="11 12">
    <name type="scientific">Clostridium liquoris</name>
    <dbReference type="NCBI Taxonomy" id="1289519"/>
    <lineage>
        <taxon>Bacteria</taxon>
        <taxon>Bacillati</taxon>
        <taxon>Bacillota</taxon>
        <taxon>Clostridia</taxon>
        <taxon>Eubacteriales</taxon>
        <taxon>Clostridiaceae</taxon>
        <taxon>Clostridium</taxon>
    </lineage>
</organism>
<gene>
    <name evidence="10 11" type="primary">rpoZ</name>
    <name evidence="11" type="ORF">CLLI_12040</name>
</gene>
<accession>A0A2T0B520</accession>
<comment type="caution">
    <text evidence="11">The sequence shown here is derived from an EMBL/GenBank/DDBJ whole genome shotgun (WGS) entry which is preliminary data.</text>
</comment>
<dbReference type="InterPro" id="IPR006110">
    <property type="entry name" value="Pol_omega/Rpo6/RPB6"/>
</dbReference>
<dbReference type="PANTHER" id="PTHR34476:SF1">
    <property type="entry name" value="DNA-DIRECTED RNA POLYMERASE SUBUNIT OMEGA"/>
    <property type="match status" value="1"/>
</dbReference>
<evidence type="ECO:0000313" key="12">
    <source>
        <dbReference type="Proteomes" id="UP000239706"/>
    </source>
</evidence>
<dbReference type="Pfam" id="PF01192">
    <property type="entry name" value="RNA_pol_Rpb6"/>
    <property type="match status" value="1"/>
</dbReference>
<dbReference type="GO" id="GO:0006351">
    <property type="term" value="P:DNA-templated transcription"/>
    <property type="evidence" value="ECO:0007669"/>
    <property type="project" value="UniProtKB-UniRule"/>
</dbReference>
<dbReference type="OrthoDB" id="9815459at2"/>
<comment type="subunit">
    <text evidence="10">The RNAP catalytic core consists of 2 alpha, 1 beta, 1 beta' and 1 omega subunit. When a sigma factor is associated with the core the holoenzyme is formed, which can initiate transcription.</text>
</comment>
<evidence type="ECO:0000313" key="11">
    <source>
        <dbReference type="EMBL" id="PRR78984.1"/>
    </source>
</evidence>
<sequence>MNNSMIDPSVVDLLKKVDNRYSLVAVTSKRARQLINGEKALIEIDSTKPLTVAINEVYSGAVTYETVKEGIK</sequence>
<dbReference type="Proteomes" id="UP000239706">
    <property type="component" value="Unassembled WGS sequence"/>
</dbReference>
<keyword evidence="7 10" id="KW-0804">Transcription</keyword>
<dbReference type="HAMAP" id="MF_00366">
    <property type="entry name" value="RNApol_bact_RpoZ"/>
    <property type="match status" value="1"/>
</dbReference>
<dbReference type="GO" id="GO:0003677">
    <property type="term" value="F:DNA binding"/>
    <property type="evidence" value="ECO:0007669"/>
    <property type="project" value="UniProtKB-UniRule"/>
</dbReference>
<dbReference type="NCBIfam" id="TIGR00690">
    <property type="entry name" value="rpoZ"/>
    <property type="match status" value="1"/>
</dbReference>
<evidence type="ECO:0000256" key="2">
    <source>
        <dbReference type="ARBA" id="ARBA00012418"/>
    </source>
</evidence>
<proteinExistence type="inferred from homology"/>
<name>A0A2T0B520_9CLOT</name>
<comment type="catalytic activity">
    <reaction evidence="9 10">
        <text>RNA(n) + a ribonucleoside 5'-triphosphate = RNA(n+1) + diphosphate</text>
        <dbReference type="Rhea" id="RHEA:21248"/>
        <dbReference type="Rhea" id="RHEA-COMP:14527"/>
        <dbReference type="Rhea" id="RHEA-COMP:17342"/>
        <dbReference type="ChEBI" id="CHEBI:33019"/>
        <dbReference type="ChEBI" id="CHEBI:61557"/>
        <dbReference type="ChEBI" id="CHEBI:140395"/>
        <dbReference type="EC" id="2.7.7.6"/>
    </reaction>
</comment>
<evidence type="ECO:0000256" key="9">
    <source>
        <dbReference type="ARBA" id="ARBA00048552"/>
    </source>
</evidence>
<dbReference type="GO" id="GO:0003899">
    <property type="term" value="F:DNA-directed RNA polymerase activity"/>
    <property type="evidence" value="ECO:0007669"/>
    <property type="project" value="UniProtKB-UniRule"/>
</dbReference>
<dbReference type="GO" id="GO:0000428">
    <property type="term" value="C:DNA-directed RNA polymerase complex"/>
    <property type="evidence" value="ECO:0007669"/>
    <property type="project" value="UniProtKB-KW"/>
</dbReference>
<comment type="function">
    <text evidence="10">Promotes RNA polymerase assembly. Latches the N- and C-terminal regions of the beta' subunit thereby facilitating its interaction with the beta and alpha subunits.</text>
</comment>
<dbReference type="InterPro" id="IPR003716">
    <property type="entry name" value="DNA-dir_RNA_pol_omega"/>
</dbReference>
<evidence type="ECO:0000256" key="5">
    <source>
        <dbReference type="ARBA" id="ARBA00022679"/>
    </source>
</evidence>
<dbReference type="Gene3D" id="3.90.940.10">
    <property type="match status" value="1"/>
</dbReference>
<keyword evidence="4 10" id="KW-0240">DNA-directed RNA polymerase</keyword>
<dbReference type="RefSeq" id="WP_106063326.1">
    <property type="nucleotide sequence ID" value="NZ_PVXO01000033.1"/>
</dbReference>
<evidence type="ECO:0000256" key="7">
    <source>
        <dbReference type="ARBA" id="ARBA00023163"/>
    </source>
</evidence>
<dbReference type="EMBL" id="PVXO01000033">
    <property type="protein sequence ID" value="PRR78984.1"/>
    <property type="molecule type" value="Genomic_DNA"/>
</dbReference>
<keyword evidence="6 10" id="KW-0548">Nucleotidyltransferase</keyword>
<keyword evidence="5 10" id="KW-0808">Transferase</keyword>
<reference evidence="11 12" key="1">
    <citation type="submission" date="2018-03" db="EMBL/GenBank/DDBJ databases">
        <title>Genome sequence of Clostridium liquoris DSM 100320.</title>
        <authorList>
            <person name="Poehlein A."/>
            <person name="Daniel R."/>
        </authorList>
    </citation>
    <scope>NUCLEOTIDE SEQUENCE [LARGE SCALE GENOMIC DNA]</scope>
    <source>
        <strain evidence="11 12">DSM 100320</strain>
    </source>
</reference>
<evidence type="ECO:0000256" key="6">
    <source>
        <dbReference type="ARBA" id="ARBA00022695"/>
    </source>
</evidence>
<dbReference type="InterPro" id="IPR036161">
    <property type="entry name" value="RPB6/omega-like_sf"/>
</dbReference>
<keyword evidence="12" id="KW-1185">Reference proteome</keyword>
<dbReference type="PANTHER" id="PTHR34476">
    <property type="entry name" value="DNA-DIRECTED RNA POLYMERASE SUBUNIT OMEGA"/>
    <property type="match status" value="1"/>
</dbReference>
<evidence type="ECO:0000256" key="1">
    <source>
        <dbReference type="ARBA" id="ARBA00006711"/>
    </source>
</evidence>
<evidence type="ECO:0000256" key="10">
    <source>
        <dbReference type="HAMAP-Rule" id="MF_00366"/>
    </source>
</evidence>
<dbReference type="SUPFAM" id="SSF63562">
    <property type="entry name" value="RPB6/omega subunit-like"/>
    <property type="match status" value="1"/>
</dbReference>
<dbReference type="EC" id="2.7.7.6" evidence="2 10"/>
<evidence type="ECO:0000256" key="8">
    <source>
        <dbReference type="ARBA" id="ARBA00029924"/>
    </source>
</evidence>
<protein>
    <recommendedName>
        <fullName evidence="3 10">DNA-directed RNA polymerase subunit omega</fullName>
        <shortName evidence="10">RNAP omega subunit</shortName>
        <ecNumber evidence="2 10">2.7.7.6</ecNumber>
    </recommendedName>
    <alternativeName>
        <fullName evidence="10">RNA polymerase omega subunit</fullName>
    </alternativeName>
    <alternativeName>
        <fullName evidence="8 10">Transcriptase subunit omega</fullName>
    </alternativeName>
</protein>
<comment type="similarity">
    <text evidence="1 10">Belongs to the RNA polymerase subunit omega family.</text>
</comment>
<dbReference type="SMART" id="SM01409">
    <property type="entry name" value="RNA_pol_Rpb6"/>
    <property type="match status" value="1"/>
</dbReference>
<dbReference type="AlphaFoldDB" id="A0A2T0B520"/>
<evidence type="ECO:0000256" key="3">
    <source>
        <dbReference type="ARBA" id="ARBA00013725"/>
    </source>
</evidence>